<organism evidence="1 2">
    <name type="scientific">Macroventuria anomochaeta</name>
    <dbReference type="NCBI Taxonomy" id="301207"/>
    <lineage>
        <taxon>Eukaryota</taxon>
        <taxon>Fungi</taxon>
        <taxon>Dikarya</taxon>
        <taxon>Ascomycota</taxon>
        <taxon>Pezizomycotina</taxon>
        <taxon>Dothideomycetes</taxon>
        <taxon>Pleosporomycetidae</taxon>
        <taxon>Pleosporales</taxon>
        <taxon>Pleosporineae</taxon>
        <taxon>Didymellaceae</taxon>
        <taxon>Macroventuria</taxon>
    </lineage>
</organism>
<dbReference type="EMBL" id="MU006710">
    <property type="protein sequence ID" value="KAF2629338.1"/>
    <property type="molecule type" value="Genomic_DNA"/>
</dbReference>
<reference evidence="1" key="1">
    <citation type="journal article" date="2020" name="Stud. Mycol.">
        <title>101 Dothideomycetes genomes: a test case for predicting lifestyles and emergence of pathogens.</title>
        <authorList>
            <person name="Haridas S."/>
            <person name="Albert R."/>
            <person name="Binder M."/>
            <person name="Bloem J."/>
            <person name="Labutti K."/>
            <person name="Salamov A."/>
            <person name="Andreopoulos B."/>
            <person name="Baker S."/>
            <person name="Barry K."/>
            <person name="Bills G."/>
            <person name="Bluhm B."/>
            <person name="Cannon C."/>
            <person name="Castanera R."/>
            <person name="Culley D."/>
            <person name="Daum C."/>
            <person name="Ezra D."/>
            <person name="Gonzalez J."/>
            <person name="Henrissat B."/>
            <person name="Kuo A."/>
            <person name="Liang C."/>
            <person name="Lipzen A."/>
            <person name="Lutzoni F."/>
            <person name="Magnuson J."/>
            <person name="Mondo S."/>
            <person name="Nolan M."/>
            <person name="Ohm R."/>
            <person name="Pangilinan J."/>
            <person name="Park H.-J."/>
            <person name="Ramirez L."/>
            <person name="Alfaro M."/>
            <person name="Sun H."/>
            <person name="Tritt A."/>
            <person name="Yoshinaga Y."/>
            <person name="Zwiers L.-H."/>
            <person name="Turgeon B."/>
            <person name="Goodwin S."/>
            <person name="Spatafora J."/>
            <person name="Crous P."/>
            <person name="Grigoriev I."/>
        </authorList>
    </citation>
    <scope>NUCLEOTIDE SEQUENCE</scope>
    <source>
        <strain evidence="1">CBS 525.71</strain>
    </source>
</reference>
<protein>
    <submittedName>
        <fullName evidence="1">Uncharacterized protein</fullName>
    </submittedName>
</protein>
<dbReference type="Proteomes" id="UP000799754">
    <property type="component" value="Unassembled WGS sequence"/>
</dbReference>
<accession>A0ACB6S5U6</accession>
<gene>
    <name evidence="1" type="ORF">BU25DRAFT_420197</name>
</gene>
<evidence type="ECO:0000313" key="1">
    <source>
        <dbReference type="EMBL" id="KAF2629338.1"/>
    </source>
</evidence>
<name>A0ACB6S5U6_9PLEO</name>
<proteinExistence type="predicted"/>
<evidence type="ECO:0000313" key="2">
    <source>
        <dbReference type="Proteomes" id="UP000799754"/>
    </source>
</evidence>
<keyword evidence="2" id="KW-1185">Reference proteome</keyword>
<sequence>MACCSTRSGLSCVPNFKNKSFQNLGTVEAKRKQVFRSIFPDVSKKDIPSPYKNIMRSTGSPVTPGASIATPLDIFETIMDHNNNEPGFAAAINDILGNVVQTAKNENIPLNKTSQIAFWTAYNPQNVEQELFDPPLFPITSVNLPPSSDSLMGYAWDTLDTTLTSAQSVSTPDMLTPQTVNDCLTLNVCFSCLSNNIFKTTGSGAQIDVCGSCHSTDVLYGIPCAPVEELLASNQPLDVFMGGADSGVSDTVAIIRAKQDVTWNVWTAFEDGTNAASTDNDEKTYSDVDTLFEL</sequence>
<comment type="caution">
    <text evidence="1">The sequence shown here is derived from an EMBL/GenBank/DDBJ whole genome shotgun (WGS) entry which is preliminary data.</text>
</comment>